<evidence type="ECO:0000313" key="8">
    <source>
        <dbReference type="EMBL" id="SFM58607.1"/>
    </source>
</evidence>
<feature type="transmembrane region" description="Helical" evidence="6">
    <location>
        <begin position="252"/>
        <end position="272"/>
    </location>
</feature>
<feature type="domain" description="Type II secretion system protein GspF" evidence="7">
    <location>
        <begin position="139"/>
        <end position="266"/>
    </location>
</feature>
<evidence type="ECO:0000256" key="5">
    <source>
        <dbReference type="ARBA" id="ARBA00023136"/>
    </source>
</evidence>
<keyword evidence="5 6" id="KW-0472">Membrane</keyword>
<keyword evidence="2" id="KW-1003">Cell membrane</keyword>
<keyword evidence="4 6" id="KW-1133">Transmembrane helix</keyword>
<evidence type="ECO:0000259" key="7">
    <source>
        <dbReference type="Pfam" id="PF00482"/>
    </source>
</evidence>
<evidence type="ECO:0000256" key="1">
    <source>
        <dbReference type="ARBA" id="ARBA00004651"/>
    </source>
</evidence>
<keyword evidence="8" id="KW-0969">Cilium</keyword>
<accession>A0A1I4S259</accession>
<evidence type="ECO:0000256" key="6">
    <source>
        <dbReference type="SAM" id="Phobius"/>
    </source>
</evidence>
<feature type="transmembrane region" description="Helical" evidence="6">
    <location>
        <begin position="42"/>
        <end position="71"/>
    </location>
</feature>
<feature type="transmembrane region" description="Helical" evidence="6">
    <location>
        <begin position="279"/>
        <end position="303"/>
    </location>
</feature>
<dbReference type="Pfam" id="PF00482">
    <property type="entry name" value="T2SSF"/>
    <property type="match status" value="1"/>
</dbReference>
<evidence type="ECO:0000256" key="3">
    <source>
        <dbReference type="ARBA" id="ARBA00022692"/>
    </source>
</evidence>
<name>A0A1I4S259_9EURY</name>
<dbReference type="STRING" id="487685.SAMN04488696_1728"/>
<evidence type="ECO:0000256" key="2">
    <source>
        <dbReference type="ARBA" id="ARBA00022475"/>
    </source>
</evidence>
<feature type="transmembrane region" description="Helical" evidence="6">
    <location>
        <begin position="91"/>
        <end position="113"/>
    </location>
</feature>
<proteinExistence type="predicted"/>
<dbReference type="RefSeq" id="WP_091936049.1">
    <property type="nucleotide sequence ID" value="NZ_FOUJ01000003.1"/>
</dbReference>
<dbReference type="InterPro" id="IPR056569">
    <property type="entry name" value="ArlJ-like"/>
</dbReference>
<gene>
    <name evidence="8" type="ORF">SAMN04488696_1728</name>
</gene>
<dbReference type="PANTHER" id="PTHR35402">
    <property type="entry name" value="INTEGRAL MEMBRANE PROTEIN-RELATED"/>
    <property type="match status" value="1"/>
</dbReference>
<keyword evidence="3 6" id="KW-0812">Transmembrane</keyword>
<comment type="subcellular location">
    <subcellularLocation>
        <location evidence="1">Cell membrane</location>
        <topology evidence="1">Multi-pass membrane protein</topology>
    </subcellularLocation>
</comment>
<dbReference type="OrthoDB" id="12374at2157"/>
<evidence type="ECO:0000256" key="4">
    <source>
        <dbReference type="ARBA" id="ARBA00022989"/>
    </source>
</evidence>
<keyword evidence="8" id="KW-0966">Cell projection</keyword>
<evidence type="ECO:0000313" key="9">
    <source>
        <dbReference type="Proteomes" id="UP000198535"/>
    </source>
</evidence>
<dbReference type="PANTHER" id="PTHR35402:SF1">
    <property type="entry name" value="TYPE II SECRETION SYSTEM PROTEIN GSPF DOMAIN-CONTAINING PROTEIN"/>
    <property type="match status" value="1"/>
</dbReference>
<reference evidence="9" key="1">
    <citation type="submission" date="2016-10" db="EMBL/GenBank/DDBJ databases">
        <authorList>
            <person name="Varghese N."/>
            <person name="Submissions S."/>
        </authorList>
    </citation>
    <scope>NUCLEOTIDE SEQUENCE [LARGE SCALE GENOMIC DNA]</scope>
    <source>
        <strain evidence="9">Mob M</strain>
    </source>
</reference>
<dbReference type="InterPro" id="IPR018076">
    <property type="entry name" value="T2SS_GspF_dom"/>
</dbReference>
<keyword evidence="8" id="KW-0282">Flagellum</keyword>
<dbReference type="AlphaFoldDB" id="A0A1I4S259"/>
<dbReference type="Proteomes" id="UP000198535">
    <property type="component" value="Unassembled WGS sequence"/>
</dbReference>
<dbReference type="GO" id="GO:0005886">
    <property type="term" value="C:plasma membrane"/>
    <property type="evidence" value="ECO:0007669"/>
    <property type="project" value="UniProtKB-SubCell"/>
</dbReference>
<keyword evidence="9" id="KW-1185">Reference proteome</keyword>
<feature type="transmembrane region" description="Helical" evidence="6">
    <location>
        <begin position="134"/>
        <end position="153"/>
    </location>
</feature>
<organism evidence="8 9">
    <name type="scientific">Methanolobus profundi</name>
    <dbReference type="NCBI Taxonomy" id="487685"/>
    <lineage>
        <taxon>Archaea</taxon>
        <taxon>Methanobacteriati</taxon>
        <taxon>Methanobacteriota</taxon>
        <taxon>Stenosarchaea group</taxon>
        <taxon>Methanomicrobia</taxon>
        <taxon>Methanosarcinales</taxon>
        <taxon>Methanosarcinaceae</taxon>
        <taxon>Methanolobus</taxon>
    </lineage>
</organism>
<sequence>MANPYFIFAYNLFGKHYEKKRLDFFGLRHSLLKNRMDVAFDVYMSGALLSSILSAVGALFFISLALLAFGVPELKATRLLLPGWMAPLMQYKSIFMGLILGVVFTALVFIVVYKIFQIYPALMAGDRKRRIDSMLPYAVNYMSAMSGAGVLPVDLFRSLANNDIYGEMSVECRYLVRDLEILGHDLVTAMKNLSVTTPSLALQEFLQGAITVVTSGGQLEPYFQIKTEQYIMENRQNQKEFLETLGLLGETYVTAFVAGPLFLVVVISIMSIMGNAQMVFLYIIIYALIPIGSLMYVVLISTLTPEA</sequence>
<protein>
    <submittedName>
        <fullName evidence="8">Flagellar protein FlaJ</fullName>
    </submittedName>
</protein>
<dbReference type="EMBL" id="FOUJ01000003">
    <property type="protein sequence ID" value="SFM58607.1"/>
    <property type="molecule type" value="Genomic_DNA"/>
</dbReference>